<keyword evidence="4 11" id="KW-1003">Cell membrane</keyword>
<dbReference type="Proteomes" id="UP000541136">
    <property type="component" value="Unassembled WGS sequence"/>
</dbReference>
<accession>A0A7W9WNT1</accession>
<keyword evidence="3 11" id="KW-0813">Transport</keyword>
<evidence type="ECO:0000256" key="6">
    <source>
        <dbReference type="ARBA" id="ARBA00022692"/>
    </source>
</evidence>
<evidence type="ECO:0000256" key="9">
    <source>
        <dbReference type="ARBA" id="ARBA00023047"/>
    </source>
</evidence>
<evidence type="ECO:0000256" key="7">
    <source>
        <dbReference type="ARBA" id="ARBA00022903"/>
    </source>
</evidence>
<feature type="transmembrane region" description="Helical" evidence="11">
    <location>
        <begin position="155"/>
        <end position="181"/>
    </location>
</feature>
<dbReference type="PIRSF" id="PIRSF006648">
    <property type="entry name" value="DrrB"/>
    <property type="match status" value="1"/>
</dbReference>
<comment type="caution">
    <text evidence="13">The sequence shown here is derived from an EMBL/GenBank/DDBJ whole genome shotgun (WGS) entry which is preliminary data.</text>
</comment>
<organism evidence="13 14">
    <name type="scientific">Castellaniella defragrans</name>
    <name type="common">Alcaligenes defragrans</name>
    <dbReference type="NCBI Taxonomy" id="75697"/>
    <lineage>
        <taxon>Bacteria</taxon>
        <taxon>Pseudomonadati</taxon>
        <taxon>Pseudomonadota</taxon>
        <taxon>Betaproteobacteria</taxon>
        <taxon>Burkholderiales</taxon>
        <taxon>Alcaligenaceae</taxon>
        <taxon>Castellaniella</taxon>
    </lineage>
</organism>
<keyword evidence="6 11" id="KW-0812">Transmembrane</keyword>
<keyword evidence="10 11" id="KW-0472">Membrane</keyword>
<proteinExistence type="inferred from homology"/>
<dbReference type="RefSeq" id="WP_244978264.1">
    <property type="nucleotide sequence ID" value="NZ_JACHIB010000011.1"/>
</dbReference>
<dbReference type="GO" id="GO:0015920">
    <property type="term" value="P:lipopolysaccharide transport"/>
    <property type="evidence" value="ECO:0007669"/>
    <property type="project" value="TreeGrafter"/>
</dbReference>
<dbReference type="InterPro" id="IPR047817">
    <property type="entry name" value="ABC2_TM_bact-type"/>
</dbReference>
<keyword evidence="9" id="KW-0625">Polysaccharide transport</keyword>
<evidence type="ECO:0000313" key="14">
    <source>
        <dbReference type="Proteomes" id="UP000541136"/>
    </source>
</evidence>
<evidence type="ECO:0000256" key="1">
    <source>
        <dbReference type="ARBA" id="ARBA00004651"/>
    </source>
</evidence>
<dbReference type="PANTHER" id="PTHR30413:SF10">
    <property type="entry name" value="CAPSULE POLYSACCHARIDE EXPORT INNER-MEMBRANE PROTEIN CTRC"/>
    <property type="match status" value="1"/>
</dbReference>
<dbReference type="Pfam" id="PF01061">
    <property type="entry name" value="ABC2_membrane"/>
    <property type="match status" value="1"/>
</dbReference>
<evidence type="ECO:0000256" key="2">
    <source>
        <dbReference type="ARBA" id="ARBA00007783"/>
    </source>
</evidence>
<dbReference type="GO" id="GO:0140359">
    <property type="term" value="F:ABC-type transporter activity"/>
    <property type="evidence" value="ECO:0007669"/>
    <property type="project" value="InterPro"/>
</dbReference>
<keyword evidence="8 11" id="KW-1133">Transmembrane helix</keyword>
<evidence type="ECO:0000256" key="3">
    <source>
        <dbReference type="ARBA" id="ARBA00022448"/>
    </source>
</evidence>
<comment type="caution">
    <text evidence="11">Lacks conserved residue(s) required for the propagation of feature annotation.</text>
</comment>
<feature type="transmembrane region" description="Helical" evidence="11">
    <location>
        <begin position="241"/>
        <end position="262"/>
    </location>
</feature>
<dbReference type="AlphaFoldDB" id="A0A7W9WNT1"/>
<dbReference type="PRINTS" id="PR00164">
    <property type="entry name" value="ABC2TRNSPORT"/>
</dbReference>
<protein>
    <recommendedName>
        <fullName evidence="11">Transport permease protein</fullName>
    </recommendedName>
</protein>
<comment type="subcellular location">
    <subcellularLocation>
        <location evidence="11">Cell inner membrane</location>
        <topology evidence="11">Multi-pass membrane protein</topology>
    </subcellularLocation>
    <subcellularLocation>
        <location evidence="1">Cell membrane</location>
        <topology evidence="1">Multi-pass membrane protein</topology>
    </subcellularLocation>
</comment>
<dbReference type="InterPro" id="IPR013525">
    <property type="entry name" value="ABC2_TM"/>
</dbReference>
<evidence type="ECO:0000256" key="4">
    <source>
        <dbReference type="ARBA" id="ARBA00022475"/>
    </source>
</evidence>
<keyword evidence="7" id="KW-0972">Capsule biogenesis/degradation</keyword>
<dbReference type="GO" id="GO:0015774">
    <property type="term" value="P:polysaccharide transport"/>
    <property type="evidence" value="ECO:0007669"/>
    <property type="project" value="UniProtKB-KW"/>
</dbReference>
<evidence type="ECO:0000256" key="5">
    <source>
        <dbReference type="ARBA" id="ARBA00022597"/>
    </source>
</evidence>
<dbReference type="InterPro" id="IPR000412">
    <property type="entry name" value="ABC_2_transport"/>
</dbReference>
<evidence type="ECO:0000256" key="10">
    <source>
        <dbReference type="ARBA" id="ARBA00023136"/>
    </source>
</evidence>
<feature type="transmembrane region" description="Helical" evidence="11">
    <location>
        <begin position="42"/>
        <end position="64"/>
    </location>
</feature>
<dbReference type="PROSITE" id="PS51012">
    <property type="entry name" value="ABC_TM2"/>
    <property type="match status" value="1"/>
</dbReference>
<name>A0A7W9WNT1_CASDE</name>
<comment type="similarity">
    <text evidence="2 11">Belongs to the ABC-2 integral membrane protein family.</text>
</comment>
<evidence type="ECO:0000313" key="13">
    <source>
        <dbReference type="EMBL" id="MBB6084096.1"/>
    </source>
</evidence>
<reference evidence="13 14" key="1">
    <citation type="submission" date="2020-08" db="EMBL/GenBank/DDBJ databases">
        <title>Genomic Encyclopedia of Type Strains, Phase IV (KMG-IV): sequencing the most valuable type-strain genomes for metagenomic binning, comparative biology and taxonomic classification.</title>
        <authorList>
            <person name="Goeker M."/>
        </authorList>
    </citation>
    <scope>NUCLEOTIDE SEQUENCE [LARGE SCALE GENOMIC DNA]</scope>
    <source>
        <strain evidence="13 14">DSM 12141</strain>
    </source>
</reference>
<evidence type="ECO:0000259" key="12">
    <source>
        <dbReference type="PROSITE" id="PS51012"/>
    </source>
</evidence>
<feature type="transmembrane region" description="Helical" evidence="11">
    <location>
        <begin position="122"/>
        <end position="143"/>
    </location>
</feature>
<dbReference type="EMBL" id="JACHIB010000011">
    <property type="protein sequence ID" value="MBB6084096.1"/>
    <property type="molecule type" value="Genomic_DNA"/>
</dbReference>
<keyword evidence="5" id="KW-0762">Sugar transport</keyword>
<dbReference type="PANTHER" id="PTHR30413">
    <property type="entry name" value="INNER MEMBRANE TRANSPORT PERMEASE"/>
    <property type="match status" value="1"/>
</dbReference>
<gene>
    <name evidence="13" type="ORF">HNR28_002141</name>
</gene>
<dbReference type="GO" id="GO:0043190">
    <property type="term" value="C:ATP-binding cassette (ABC) transporter complex"/>
    <property type="evidence" value="ECO:0007669"/>
    <property type="project" value="InterPro"/>
</dbReference>
<sequence>MHFPLDSTLSTQFSALWRHRQLIARMAWRDILGRYRGSAGGLAWSLFTPILMLAVYTVVFSGIFKARWSADSTSPLDYALQLFVGLIIHGLAAECLNRAPGLVVGNVSYVKRVLFPLDTLPVVNLLSALFHAAISLVVLLLFFAVLEHRLPLTALWLPVVILPYLLMLAGISWLLAALGVYLRDISQLMGLVTMVLMFLSPVFYPVSNLPARFHAFFQINPLTLIIEQARAVTLQGRAPDLAALGLYLLVAAVVAWAGLAAFHKMKKGFADVL</sequence>
<feature type="transmembrane region" description="Helical" evidence="11">
    <location>
        <begin position="188"/>
        <end position="206"/>
    </location>
</feature>
<feature type="domain" description="ABC transmembrane type-2" evidence="12">
    <location>
        <begin position="40"/>
        <end position="265"/>
    </location>
</feature>
<evidence type="ECO:0000256" key="11">
    <source>
        <dbReference type="RuleBase" id="RU361157"/>
    </source>
</evidence>
<evidence type="ECO:0000256" key="8">
    <source>
        <dbReference type="ARBA" id="ARBA00022989"/>
    </source>
</evidence>